<evidence type="ECO:0000313" key="2">
    <source>
        <dbReference type="EMBL" id="MFC6009458.1"/>
    </source>
</evidence>
<dbReference type="Proteomes" id="UP001596223">
    <property type="component" value="Unassembled WGS sequence"/>
</dbReference>
<feature type="transmembrane region" description="Helical" evidence="1">
    <location>
        <begin position="74"/>
        <end position="99"/>
    </location>
</feature>
<feature type="transmembrane region" description="Helical" evidence="1">
    <location>
        <begin position="44"/>
        <end position="62"/>
    </location>
</feature>
<feature type="transmembrane region" description="Helical" evidence="1">
    <location>
        <begin position="233"/>
        <end position="250"/>
    </location>
</feature>
<keyword evidence="1" id="KW-1133">Transmembrane helix</keyword>
<keyword evidence="1" id="KW-0472">Membrane</keyword>
<dbReference type="RefSeq" id="WP_378597889.1">
    <property type="nucleotide sequence ID" value="NZ_JBHSQN010000001.1"/>
</dbReference>
<feature type="transmembrane region" description="Helical" evidence="1">
    <location>
        <begin position="144"/>
        <end position="177"/>
    </location>
</feature>
<reference evidence="3" key="1">
    <citation type="journal article" date="2019" name="Int. J. Syst. Evol. Microbiol.">
        <title>The Global Catalogue of Microorganisms (GCM) 10K type strain sequencing project: providing services to taxonomists for standard genome sequencing and annotation.</title>
        <authorList>
            <consortium name="The Broad Institute Genomics Platform"/>
            <consortium name="The Broad Institute Genome Sequencing Center for Infectious Disease"/>
            <person name="Wu L."/>
            <person name="Ma J."/>
        </authorList>
    </citation>
    <scope>NUCLEOTIDE SEQUENCE [LARGE SCALE GENOMIC DNA]</scope>
    <source>
        <strain evidence="3">CCUG 36956</strain>
    </source>
</reference>
<gene>
    <name evidence="2" type="ORF">ACFP3H_00180</name>
</gene>
<evidence type="ECO:0008006" key="4">
    <source>
        <dbReference type="Google" id="ProtNLM"/>
    </source>
</evidence>
<feature type="transmembrane region" description="Helical" evidence="1">
    <location>
        <begin position="111"/>
        <end position="132"/>
    </location>
</feature>
<feature type="transmembrane region" description="Helical" evidence="1">
    <location>
        <begin position="257"/>
        <end position="276"/>
    </location>
</feature>
<organism evidence="2 3">
    <name type="scientific">Nocardia lasii</name>
    <dbReference type="NCBI Taxonomy" id="1616107"/>
    <lineage>
        <taxon>Bacteria</taxon>
        <taxon>Bacillati</taxon>
        <taxon>Actinomycetota</taxon>
        <taxon>Actinomycetes</taxon>
        <taxon>Mycobacteriales</taxon>
        <taxon>Nocardiaceae</taxon>
        <taxon>Nocardia</taxon>
    </lineage>
</organism>
<feature type="transmembrane region" description="Helical" evidence="1">
    <location>
        <begin position="183"/>
        <end position="202"/>
    </location>
</feature>
<comment type="caution">
    <text evidence="2">The sequence shown here is derived from an EMBL/GenBank/DDBJ whole genome shotgun (WGS) entry which is preliminary data.</text>
</comment>
<name>A0ABW1JL21_9NOCA</name>
<keyword evidence="3" id="KW-1185">Reference proteome</keyword>
<feature type="transmembrane region" description="Helical" evidence="1">
    <location>
        <begin position="282"/>
        <end position="304"/>
    </location>
</feature>
<dbReference type="EMBL" id="JBHSQN010000001">
    <property type="protein sequence ID" value="MFC6009458.1"/>
    <property type="molecule type" value="Genomic_DNA"/>
</dbReference>
<evidence type="ECO:0000256" key="1">
    <source>
        <dbReference type="SAM" id="Phobius"/>
    </source>
</evidence>
<evidence type="ECO:0000313" key="3">
    <source>
        <dbReference type="Proteomes" id="UP001596223"/>
    </source>
</evidence>
<feature type="transmembrane region" description="Helical" evidence="1">
    <location>
        <begin position="209"/>
        <end position="227"/>
    </location>
</feature>
<proteinExistence type="predicted"/>
<sequence length="309" mass="30721">MGHEQRVDVALERLVATGVLSDEQRGAVLRALGQPEPVGRAAEIVAYLGAGLVAAGLGLFVDEAWARVAQSGRVVLLAVVSGSAVWGAVALAGGCAGVFRRVPIASAVRVRLAAVLLALAAVSMCGAVATAFGPRAGDTTATVAALAGLMVAVYGYLLVPSVLGLVVVAGFGVASILGLVDAPWAGIALLAFGAGWFALAWSRRLVAEWAGYLLGGMIAVCGAQLATAGDSPWRPGLTALVGVLCLTLYARRREPVLVLGGAAAIACAVVQAVASYTGGGPAMASLVLAIGVAVLTGGVIVLLLRPGLG</sequence>
<keyword evidence="1" id="KW-0812">Transmembrane</keyword>
<accession>A0ABW1JL21</accession>
<protein>
    <recommendedName>
        <fullName evidence="4">DUF2157 domain-containing protein</fullName>
    </recommendedName>
</protein>